<sequence length="1061" mass="113921">MSRAGGDPTPRSSGPDPDPTLVGDPPARPDFATDETLAGDLSPGARASSSPATPPPDLDRSTLSQRERALQLTRYVLVRRLGAGGMGVVYLAYDPSLDRKVAIKLLRVAPGDGPAQAAHARLLREAQALARLSHGNVVAVHDVGSYDAEALTTLRMGPNRTEPVPKDRLPQAAGVFLVMEYVPGITLAQWLDARVRGLREVLDVFLAAGRGLVAAHAVGIIHRDFKPGNVLVGETGRICVFDFGLARSAGEAEPTAGGAPDAGPLIDPLSSSLVSGPLTRVGTLVGTPAYMAPEQRGGAAIDERADQFSFCVALYEGLYGNRPFSGDNLFALEAAKARGRIDPPRRAIKVPPAIHRAILRGLSPEPGDRWPSMQALLDALERPLRRDRRRWALAGGGVALVAGAIAFALAGDAPALCTGAPEALAPTWNPERRAALADAFAATGLPYAPDAAARAGARIDVWAESWIAGHTDACAAANIRGEQSQELLDRRMHCLEDRRHELDALLGVLAGADADAVEHARDAVEALPPPARCADLDALRAEVDSPPPALVDAVQALRDQLSVAHAEATAGHPGAGLTLIEAAEQRSRDLGYRPLRAQVLAELADQLFDASRYDEGARVFGEAYWEALAAGDDRLAFKTASAFAGRLAQVLSHPDDAQPWLRHAEALYERLDRPPHLGGDLELRRGQIAEARREYVTAIDHYRRSLADIPDRSREAVSTRQNLANVHLSLGQLDLAQAIFEELLALRRDIYGEGHPNNAFSLADLGNVATLRGDFDTAEKHHRAALAILRAALPPRHERLAFPLSALADIAAQRGDFGAALDAFDEARSIWEHHFGPQSTRVAAMLERLASVQLVRGELGLAEQHASRALAIWSSAQSPDPQGTVLAHLALAQIELARDNYTAARDHTDLALPIATSVLGEDNLYTAVSRAMRAVALVGLGDLSAAEREADAAVTSIERNYGADSLWMSEVLTPRARVRHAQGRHDEARRDLDRSLALLDPQSAPIQRAHAEFQLAQVLWDSRADRAQARSLATSAQTRFERAGAKHYRAEVETWLERHPA</sequence>
<accession>A0ABY7HG33</accession>
<dbReference type="Gene3D" id="3.30.200.20">
    <property type="entry name" value="Phosphorylase Kinase, domain 1"/>
    <property type="match status" value="1"/>
</dbReference>
<dbReference type="CDD" id="cd14014">
    <property type="entry name" value="STKc_PknB_like"/>
    <property type="match status" value="1"/>
</dbReference>
<keyword evidence="9" id="KW-1185">Reference proteome</keyword>
<evidence type="ECO:0000256" key="1">
    <source>
        <dbReference type="ARBA" id="ARBA00022679"/>
    </source>
</evidence>
<dbReference type="PROSITE" id="PS50011">
    <property type="entry name" value="PROTEIN_KINASE_DOM"/>
    <property type="match status" value="1"/>
</dbReference>
<evidence type="ECO:0000256" key="6">
    <source>
        <dbReference type="SAM" id="MobiDB-lite"/>
    </source>
</evidence>
<dbReference type="RefSeq" id="WP_269040627.1">
    <property type="nucleotide sequence ID" value="NZ_CP114040.1"/>
</dbReference>
<keyword evidence="4 5" id="KW-0067">ATP-binding</keyword>
<feature type="domain" description="Protein kinase" evidence="7">
    <location>
        <begin position="75"/>
        <end position="385"/>
    </location>
</feature>
<dbReference type="PROSITE" id="PS00107">
    <property type="entry name" value="PROTEIN_KINASE_ATP"/>
    <property type="match status" value="1"/>
</dbReference>
<dbReference type="InterPro" id="IPR011990">
    <property type="entry name" value="TPR-like_helical_dom_sf"/>
</dbReference>
<dbReference type="InterPro" id="IPR011009">
    <property type="entry name" value="Kinase-like_dom_sf"/>
</dbReference>
<dbReference type="PANTHER" id="PTHR43289:SF6">
    <property type="entry name" value="SERINE_THREONINE-PROTEIN KINASE NEKL-3"/>
    <property type="match status" value="1"/>
</dbReference>
<dbReference type="InterPro" id="IPR019734">
    <property type="entry name" value="TPR_rpt"/>
</dbReference>
<evidence type="ECO:0000256" key="5">
    <source>
        <dbReference type="PROSITE-ProRule" id="PRU10141"/>
    </source>
</evidence>
<evidence type="ECO:0000256" key="3">
    <source>
        <dbReference type="ARBA" id="ARBA00022777"/>
    </source>
</evidence>
<evidence type="ECO:0000313" key="8">
    <source>
        <dbReference type="EMBL" id="WAS98261.1"/>
    </source>
</evidence>
<organism evidence="8 9">
    <name type="scientific">Nannocystis punicea</name>
    <dbReference type="NCBI Taxonomy" id="2995304"/>
    <lineage>
        <taxon>Bacteria</taxon>
        <taxon>Pseudomonadati</taxon>
        <taxon>Myxococcota</taxon>
        <taxon>Polyangia</taxon>
        <taxon>Nannocystales</taxon>
        <taxon>Nannocystaceae</taxon>
        <taxon>Nannocystis</taxon>
    </lineage>
</organism>
<dbReference type="PROSITE" id="PS00108">
    <property type="entry name" value="PROTEIN_KINASE_ST"/>
    <property type="match status" value="1"/>
</dbReference>
<dbReference type="InterPro" id="IPR008271">
    <property type="entry name" value="Ser/Thr_kinase_AS"/>
</dbReference>
<dbReference type="EMBL" id="CP114040">
    <property type="protein sequence ID" value="WAS98261.1"/>
    <property type="molecule type" value="Genomic_DNA"/>
</dbReference>
<keyword evidence="3" id="KW-0418">Kinase</keyword>
<feature type="region of interest" description="Disordered" evidence="6">
    <location>
        <begin position="1"/>
        <end position="63"/>
    </location>
</feature>
<dbReference type="InterPro" id="IPR017441">
    <property type="entry name" value="Protein_kinase_ATP_BS"/>
</dbReference>
<dbReference type="Gene3D" id="1.10.510.10">
    <property type="entry name" value="Transferase(Phosphotransferase) domain 1"/>
    <property type="match status" value="1"/>
</dbReference>
<keyword evidence="2 5" id="KW-0547">Nucleotide-binding</keyword>
<protein>
    <submittedName>
        <fullName evidence="8">Tetratricopeptide repeat protein</fullName>
    </submittedName>
</protein>
<dbReference type="Pfam" id="PF13424">
    <property type="entry name" value="TPR_12"/>
    <property type="match status" value="2"/>
</dbReference>
<dbReference type="Pfam" id="PF00069">
    <property type="entry name" value="Pkinase"/>
    <property type="match status" value="1"/>
</dbReference>
<dbReference type="PANTHER" id="PTHR43289">
    <property type="entry name" value="MITOGEN-ACTIVATED PROTEIN KINASE KINASE KINASE 20-RELATED"/>
    <property type="match status" value="1"/>
</dbReference>
<proteinExistence type="predicted"/>
<evidence type="ECO:0000256" key="4">
    <source>
        <dbReference type="ARBA" id="ARBA00022840"/>
    </source>
</evidence>
<dbReference type="SUPFAM" id="SSF56112">
    <property type="entry name" value="Protein kinase-like (PK-like)"/>
    <property type="match status" value="1"/>
</dbReference>
<gene>
    <name evidence="8" type="ORF">O0S08_19135</name>
</gene>
<keyword evidence="1" id="KW-0808">Transferase</keyword>
<dbReference type="SMART" id="SM00028">
    <property type="entry name" value="TPR"/>
    <property type="match status" value="7"/>
</dbReference>
<evidence type="ECO:0000259" key="7">
    <source>
        <dbReference type="PROSITE" id="PS50011"/>
    </source>
</evidence>
<dbReference type="Gene3D" id="1.25.40.10">
    <property type="entry name" value="Tetratricopeptide repeat domain"/>
    <property type="match status" value="3"/>
</dbReference>
<dbReference type="InterPro" id="IPR000719">
    <property type="entry name" value="Prot_kinase_dom"/>
</dbReference>
<dbReference type="SUPFAM" id="SSF48452">
    <property type="entry name" value="TPR-like"/>
    <property type="match status" value="3"/>
</dbReference>
<feature type="binding site" evidence="5">
    <location>
        <position position="104"/>
    </location>
    <ligand>
        <name>ATP</name>
        <dbReference type="ChEBI" id="CHEBI:30616"/>
    </ligand>
</feature>
<evidence type="ECO:0000313" key="9">
    <source>
        <dbReference type="Proteomes" id="UP001164459"/>
    </source>
</evidence>
<name>A0ABY7HG33_9BACT</name>
<dbReference type="Proteomes" id="UP001164459">
    <property type="component" value="Chromosome"/>
</dbReference>
<reference evidence="8" key="1">
    <citation type="submission" date="2022-11" db="EMBL/GenBank/DDBJ databases">
        <title>Minimal conservation of predation-associated metabolite biosynthetic gene clusters underscores biosynthetic potential of Myxococcota including descriptions for ten novel species: Archangium lansinium sp. nov., Myxococcus landrumus sp. nov., Nannocystis bai.</title>
        <authorList>
            <person name="Ahearne A."/>
            <person name="Stevens C."/>
            <person name="Dowd S."/>
        </authorList>
    </citation>
    <scope>NUCLEOTIDE SEQUENCE</scope>
    <source>
        <strain evidence="8">Fl3</strain>
    </source>
</reference>
<feature type="compositionally biased region" description="Low complexity" evidence="6">
    <location>
        <begin position="42"/>
        <end position="51"/>
    </location>
</feature>
<evidence type="ECO:0000256" key="2">
    <source>
        <dbReference type="ARBA" id="ARBA00022741"/>
    </source>
</evidence>